<dbReference type="GO" id="GO:0016787">
    <property type="term" value="F:hydrolase activity"/>
    <property type="evidence" value="ECO:0007669"/>
    <property type="project" value="UniProtKB-KW"/>
</dbReference>
<feature type="domain" description="Beta-lactamase-related" evidence="1">
    <location>
        <begin position="22"/>
        <end position="325"/>
    </location>
</feature>
<name>A0A3M9LYL6_9MICO</name>
<sequence length="451" mass="49541">MTHSTSPLSHSTTRALTIKAIEAQRTSRTPALVAGVGRHGTTIWSHAVGQADLSDPQVPLGDDTQFLVASNTKTFTAVMTMQLRDEGKLSLDDTVDALLPETTHPNVTVRQLLSHTTGMQREPVGDVWDTLDFPTREELLPGWNEAERVLRPHYRWHYSNLSYSILGEITARLDGGDWAQSLQRRLLDPLELRRTTLRLAAPHTAQYYVPPFTDVPISEPLLDKGGVSSAGSLCSTLADMVRWHGFLLDPDASILSPDTVEEMLQPQIVVDPGWNEAWGLGLELVRRGDHVWFGHTGGLPGAITGFFSEPESGTTGAVLMNNSIAKDPAGTAISLADHVLTHEPELPAPWTPGTVEPEELKPIVGQWFSEGDQFFFAIQEGKLIARPAGADPAAPPSVFEALGEDAYRTVSGRERGERLSIRRREDGSVRQLNWATYRFTREPLGFAEPTP</sequence>
<dbReference type="Gene3D" id="3.40.710.10">
    <property type="entry name" value="DD-peptidase/beta-lactamase superfamily"/>
    <property type="match status" value="1"/>
</dbReference>
<protein>
    <submittedName>
        <fullName evidence="3">Class A beta-lactamase-related serine hydrolase</fullName>
    </submittedName>
</protein>
<evidence type="ECO:0000259" key="2">
    <source>
        <dbReference type="Pfam" id="PF24491"/>
    </source>
</evidence>
<dbReference type="EMBL" id="RJJQ01000023">
    <property type="protein sequence ID" value="RNI18322.1"/>
    <property type="molecule type" value="Genomic_DNA"/>
</dbReference>
<reference evidence="3 4" key="1">
    <citation type="submission" date="2018-11" db="EMBL/GenBank/DDBJ databases">
        <title>Draft genome of Simplicispira Flexivirga sp. BO-16.</title>
        <authorList>
            <person name="Im W.T."/>
        </authorList>
    </citation>
    <scope>NUCLEOTIDE SEQUENCE [LARGE SCALE GENOMIC DNA]</scope>
    <source>
        <strain evidence="3 4">BO-16</strain>
    </source>
</reference>
<evidence type="ECO:0000313" key="3">
    <source>
        <dbReference type="EMBL" id="RNI18322.1"/>
    </source>
</evidence>
<dbReference type="InterPro" id="IPR056008">
    <property type="entry name" value="DUF7586"/>
</dbReference>
<dbReference type="InterPro" id="IPR012338">
    <property type="entry name" value="Beta-lactam/transpept-like"/>
</dbReference>
<dbReference type="InterPro" id="IPR050491">
    <property type="entry name" value="AmpC-like"/>
</dbReference>
<organism evidence="3 4">
    <name type="scientific">Flexivirga caeni</name>
    <dbReference type="NCBI Taxonomy" id="2294115"/>
    <lineage>
        <taxon>Bacteria</taxon>
        <taxon>Bacillati</taxon>
        <taxon>Actinomycetota</taxon>
        <taxon>Actinomycetes</taxon>
        <taxon>Micrococcales</taxon>
        <taxon>Dermacoccaceae</taxon>
        <taxon>Flexivirga</taxon>
    </lineage>
</organism>
<keyword evidence="4" id="KW-1185">Reference proteome</keyword>
<gene>
    <name evidence="3" type="ORF">EFY87_18165</name>
</gene>
<dbReference type="AlphaFoldDB" id="A0A3M9LYL6"/>
<dbReference type="RefSeq" id="WP_123272898.1">
    <property type="nucleotide sequence ID" value="NZ_RJJQ01000023.1"/>
</dbReference>
<dbReference type="Proteomes" id="UP000271678">
    <property type="component" value="Unassembled WGS sequence"/>
</dbReference>
<evidence type="ECO:0000313" key="4">
    <source>
        <dbReference type="Proteomes" id="UP000271678"/>
    </source>
</evidence>
<dbReference type="Pfam" id="PF00144">
    <property type="entry name" value="Beta-lactamase"/>
    <property type="match status" value="1"/>
</dbReference>
<dbReference type="PANTHER" id="PTHR46825">
    <property type="entry name" value="D-ALANYL-D-ALANINE-CARBOXYPEPTIDASE/ENDOPEPTIDASE AMPH"/>
    <property type="match status" value="1"/>
</dbReference>
<comment type="caution">
    <text evidence="3">The sequence shown here is derived from an EMBL/GenBank/DDBJ whole genome shotgun (WGS) entry which is preliminary data.</text>
</comment>
<dbReference type="InterPro" id="IPR001466">
    <property type="entry name" value="Beta-lactam-related"/>
</dbReference>
<feature type="domain" description="DUF7586" evidence="2">
    <location>
        <begin position="357"/>
        <end position="441"/>
    </location>
</feature>
<proteinExistence type="predicted"/>
<accession>A0A3M9LYL6</accession>
<keyword evidence="3" id="KW-0378">Hydrolase</keyword>
<evidence type="ECO:0000259" key="1">
    <source>
        <dbReference type="Pfam" id="PF00144"/>
    </source>
</evidence>
<dbReference type="Pfam" id="PF24491">
    <property type="entry name" value="DUF7586"/>
    <property type="match status" value="1"/>
</dbReference>
<dbReference type="SUPFAM" id="SSF56601">
    <property type="entry name" value="beta-lactamase/transpeptidase-like"/>
    <property type="match status" value="1"/>
</dbReference>
<dbReference type="PANTHER" id="PTHR46825:SF7">
    <property type="entry name" value="D-ALANYL-D-ALANINE CARBOXYPEPTIDASE"/>
    <property type="match status" value="1"/>
</dbReference>
<dbReference type="OrthoDB" id="3863176at2"/>